<dbReference type="GO" id="GO:0032259">
    <property type="term" value="P:methylation"/>
    <property type="evidence" value="ECO:0007669"/>
    <property type="project" value="UniProtKB-KW"/>
</dbReference>
<organism evidence="15 16">
    <name type="scientific">Ditylenchus dipsaci</name>
    <dbReference type="NCBI Taxonomy" id="166011"/>
    <lineage>
        <taxon>Eukaryota</taxon>
        <taxon>Metazoa</taxon>
        <taxon>Ecdysozoa</taxon>
        <taxon>Nematoda</taxon>
        <taxon>Chromadorea</taxon>
        <taxon>Rhabditida</taxon>
        <taxon>Tylenchina</taxon>
        <taxon>Tylenchomorpha</taxon>
        <taxon>Sphaerularioidea</taxon>
        <taxon>Anguinidae</taxon>
        <taxon>Anguininae</taxon>
        <taxon>Ditylenchus</taxon>
    </lineage>
</organism>
<evidence type="ECO:0000313" key="16">
    <source>
        <dbReference type="WBParaSite" id="jg18896"/>
    </source>
</evidence>
<dbReference type="EC" id="2.1.1.361" evidence="3"/>
<dbReference type="PANTHER" id="PTHR46167">
    <property type="entry name" value="N-LYSINE METHYLTRANSFERASE KMT5A"/>
    <property type="match status" value="1"/>
</dbReference>
<dbReference type="PANTHER" id="PTHR46167:SF1">
    <property type="entry name" value="N-LYSINE METHYLTRANSFERASE KMT5A"/>
    <property type="match status" value="1"/>
</dbReference>
<dbReference type="Pfam" id="PF00856">
    <property type="entry name" value="SET"/>
    <property type="match status" value="1"/>
</dbReference>
<sequence length="224" mass="25882">MLGNVVNKRRGKAKPDGNQKKSPAKRNLTSKTQVESCQTMGKKKEATCKITDYFPVRRSNRKTTKELEAEKIFNIESLIRSGSNEKYLGVCDFKDKGRGIRALRSFEKDEFVVEYKGEIISYKEAKIREDEYGKDSKIGSYMYFFRHRGSNFCVDATEEKPFKGRLINHSMLKPNLKTKVVDFGDSFHLIFVAKRNLEVGEELLYDYGDRTPCTVAQNQWLMNT</sequence>
<feature type="region of interest" description="Disordered" evidence="13">
    <location>
        <begin position="1"/>
        <end position="36"/>
    </location>
</feature>
<dbReference type="GO" id="GO:0140944">
    <property type="term" value="F:histone H4K20 monomethyltransferase activity"/>
    <property type="evidence" value="ECO:0007669"/>
    <property type="project" value="UniProtKB-EC"/>
</dbReference>
<keyword evidence="8" id="KW-0156">Chromatin regulator</keyword>
<keyword evidence="9" id="KW-0805">Transcription regulation</keyword>
<dbReference type="WBParaSite" id="jg18896">
    <property type="protein sequence ID" value="jg18896"/>
    <property type="gene ID" value="jg18896"/>
</dbReference>
<evidence type="ECO:0000256" key="5">
    <source>
        <dbReference type="ARBA" id="ARBA00022603"/>
    </source>
</evidence>
<evidence type="ECO:0000256" key="11">
    <source>
        <dbReference type="ARBA" id="ARBA00023242"/>
    </source>
</evidence>
<dbReference type="InterPro" id="IPR001214">
    <property type="entry name" value="SET_dom"/>
</dbReference>
<keyword evidence="6" id="KW-0808">Transferase</keyword>
<evidence type="ECO:0000259" key="14">
    <source>
        <dbReference type="PROSITE" id="PS50280"/>
    </source>
</evidence>
<dbReference type="SUPFAM" id="SSF82199">
    <property type="entry name" value="SET domain"/>
    <property type="match status" value="1"/>
</dbReference>
<dbReference type="GO" id="GO:0006357">
    <property type="term" value="P:regulation of transcription by RNA polymerase II"/>
    <property type="evidence" value="ECO:0007669"/>
    <property type="project" value="TreeGrafter"/>
</dbReference>
<keyword evidence="15" id="KW-1185">Reference proteome</keyword>
<dbReference type="Proteomes" id="UP000887574">
    <property type="component" value="Unplaced"/>
</dbReference>
<dbReference type="Gene3D" id="2.170.270.10">
    <property type="entry name" value="SET domain"/>
    <property type="match status" value="1"/>
</dbReference>
<keyword evidence="4" id="KW-0158">Chromosome</keyword>
<evidence type="ECO:0000256" key="8">
    <source>
        <dbReference type="ARBA" id="ARBA00022853"/>
    </source>
</evidence>
<evidence type="ECO:0000256" key="6">
    <source>
        <dbReference type="ARBA" id="ARBA00022679"/>
    </source>
</evidence>
<dbReference type="CDD" id="cd10528">
    <property type="entry name" value="SET_SETD8"/>
    <property type="match status" value="1"/>
</dbReference>
<reference evidence="16" key="1">
    <citation type="submission" date="2022-11" db="UniProtKB">
        <authorList>
            <consortium name="WormBaseParasite"/>
        </authorList>
    </citation>
    <scope>IDENTIFICATION</scope>
</reference>
<dbReference type="GO" id="GO:0043516">
    <property type="term" value="P:regulation of DNA damage response, signal transduction by p53 class mediator"/>
    <property type="evidence" value="ECO:0007669"/>
    <property type="project" value="TreeGrafter"/>
</dbReference>
<dbReference type="InterPro" id="IPR046341">
    <property type="entry name" value="SET_dom_sf"/>
</dbReference>
<name>A0A915DFH0_9BILA</name>
<evidence type="ECO:0000256" key="1">
    <source>
        <dbReference type="ARBA" id="ARBA00004123"/>
    </source>
</evidence>
<evidence type="ECO:0000256" key="4">
    <source>
        <dbReference type="ARBA" id="ARBA00022454"/>
    </source>
</evidence>
<dbReference type="GO" id="GO:0005634">
    <property type="term" value="C:nucleus"/>
    <property type="evidence" value="ECO:0007669"/>
    <property type="project" value="UniProtKB-SubCell"/>
</dbReference>
<proteinExistence type="predicted"/>
<evidence type="ECO:0000256" key="3">
    <source>
        <dbReference type="ARBA" id="ARBA00012187"/>
    </source>
</evidence>
<evidence type="ECO:0000313" key="15">
    <source>
        <dbReference type="Proteomes" id="UP000887574"/>
    </source>
</evidence>
<keyword evidence="5" id="KW-0489">Methyltransferase</keyword>
<evidence type="ECO:0000256" key="12">
    <source>
        <dbReference type="ARBA" id="ARBA00047784"/>
    </source>
</evidence>
<evidence type="ECO:0000256" key="7">
    <source>
        <dbReference type="ARBA" id="ARBA00022691"/>
    </source>
</evidence>
<dbReference type="InterPro" id="IPR016858">
    <property type="entry name" value="KMT5A-like"/>
</dbReference>
<comment type="subcellular location">
    <subcellularLocation>
        <location evidence="2">Chromosome</location>
    </subcellularLocation>
    <subcellularLocation>
        <location evidence="1">Nucleus</location>
    </subcellularLocation>
</comment>
<dbReference type="SMART" id="SM00317">
    <property type="entry name" value="SET"/>
    <property type="match status" value="1"/>
</dbReference>
<keyword evidence="7" id="KW-0949">S-adenosyl-L-methionine</keyword>
<evidence type="ECO:0000256" key="9">
    <source>
        <dbReference type="ARBA" id="ARBA00023015"/>
    </source>
</evidence>
<dbReference type="InterPro" id="IPR051760">
    <property type="entry name" value="KMT5A"/>
</dbReference>
<comment type="catalytic activity">
    <reaction evidence="12">
        <text>L-lysyl(20)-[histone H4] + S-adenosyl-L-methionine = N(6)-methyl-L-lysyl(20)-[histone H4] + S-adenosyl-L-homocysteine + H(+)</text>
        <dbReference type="Rhea" id="RHEA:60344"/>
        <dbReference type="Rhea" id="RHEA-COMP:15554"/>
        <dbReference type="Rhea" id="RHEA-COMP:15555"/>
        <dbReference type="ChEBI" id="CHEBI:15378"/>
        <dbReference type="ChEBI" id="CHEBI:29969"/>
        <dbReference type="ChEBI" id="CHEBI:57856"/>
        <dbReference type="ChEBI" id="CHEBI:59789"/>
        <dbReference type="ChEBI" id="CHEBI:61929"/>
        <dbReference type="EC" id="2.1.1.361"/>
    </reaction>
</comment>
<evidence type="ECO:0000256" key="10">
    <source>
        <dbReference type="ARBA" id="ARBA00023163"/>
    </source>
</evidence>
<evidence type="ECO:0000256" key="13">
    <source>
        <dbReference type="SAM" id="MobiDB-lite"/>
    </source>
</evidence>
<keyword evidence="11" id="KW-0539">Nucleus</keyword>
<feature type="compositionally biased region" description="Polar residues" evidence="13">
    <location>
        <begin position="27"/>
        <end position="36"/>
    </location>
</feature>
<feature type="domain" description="SET" evidence="14">
    <location>
        <begin position="86"/>
        <end position="208"/>
    </location>
</feature>
<dbReference type="PROSITE" id="PS51571">
    <property type="entry name" value="SAM_MT43_PR_SET"/>
    <property type="match status" value="1"/>
</dbReference>
<keyword evidence="10" id="KW-0804">Transcription</keyword>
<dbReference type="AlphaFoldDB" id="A0A915DFH0"/>
<evidence type="ECO:0000256" key="2">
    <source>
        <dbReference type="ARBA" id="ARBA00004286"/>
    </source>
</evidence>
<dbReference type="PROSITE" id="PS50280">
    <property type="entry name" value="SET"/>
    <property type="match status" value="1"/>
</dbReference>
<protein>
    <recommendedName>
        <fullName evidence="3">[histone H4]-lysine(20) N-methyltransferase</fullName>
        <ecNumber evidence="3">2.1.1.361</ecNumber>
    </recommendedName>
</protein>
<dbReference type="InterPro" id="IPR047266">
    <property type="entry name" value="KMT5A-like_SET"/>
</dbReference>
<dbReference type="GO" id="GO:0005700">
    <property type="term" value="C:polytene chromosome"/>
    <property type="evidence" value="ECO:0007669"/>
    <property type="project" value="TreeGrafter"/>
</dbReference>
<accession>A0A915DFH0</accession>